<dbReference type="EMBL" id="JAHRHJ020001122">
    <property type="protein sequence ID" value="KAH9293444.1"/>
    <property type="molecule type" value="Genomic_DNA"/>
</dbReference>
<dbReference type="InterPro" id="IPR011011">
    <property type="entry name" value="Znf_FYVE_PHD"/>
</dbReference>
<evidence type="ECO:0000313" key="5">
    <source>
        <dbReference type="EMBL" id="KAH9293444.1"/>
    </source>
</evidence>
<reference evidence="5 6" key="1">
    <citation type="journal article" date="2021" name="Nat. Plants">
        <title>The Taxus genome provides insights into paclitaxel biosynthesis.</title>
        <authorList>
            <person name="Xiong X."/>
            <person name="Gou J."/>
            <person name="Liao Q."/>
            <person name="Li Y."/>
            <person name="Zhou Q."/>
            <person name="Bi G."/>
            <person name="Li C."/>
            <person name="Du R."/>
            <person name="Wang X."/>
            <person name="Sun T."/>
            <person name="Guo L."/>
            <person name="Liang H."/>
            <person name="Lu P."/>
            <person name="Wu Y."/>
            <person name="Zhang Z."/>
            <person name="Ro D.K."/>
            <person name="Shang Y."/>
            <person name="Huang S."/>
            <person name="Yan J."/>
        </authorList>
    </citation>
    <scope>NUCLEOTIDE SEQUENCE [LARGE SCALE GENOMIC DNA]</scope>
    <source>
        <strain evidence="5">Ta-2019</strain>
    </source>
</reference>
<dbReference type="Gene3D" id="3.30.40.10">
    <property type="entry name" value="Zinc/RING finger domain, C3HC4 (zinc finger)"/>
    <property type="match status" value="1"/>
</dbReference>
<proteinExistence type="predicted"/>
<evidence type="ECO:0000256" key="3">
    <source>
        <dbReference type="SAM" id="MobiDB-lite"/>
    </source>
</evidence>
<evidence type="ECO:0000313" key="6">
    <source>
        <dbReference type="Proteomes" id="UP000824469"/>
    </source>
</evidence>
<sequence>MAAIPTATRIILDTKQLIKDYKGELTRSCAYNEWAIDDGRDAESDVHRGGGHGAADSQSHVDHDHASPASPEMVVLPPHATIGDLKEAAQRALRQTFVIMEGLTVEDIPELNGEDDDLLFGAIESGSAVTIHGTGIDLSSDLRYEGGNAHWTVDCPCGANDDDGERMIACDMCE</sequence>
<feature type="non-terminal residue" evidence="5">
    <location>
        <position position="174"/>
    </location>
</feature>
<feature type="domain" description="PHD finger protein MALE STERILITY 1-like ubiquitin-like" evidence="4">
    <location>
        <begin position="65"/>
        <end position="135"/>
    </location>
</feature>
<dbReference type="InterPro" id="IPR013083">
    <property type="entry name" value="Znf_RING/FYVE/PHD"/>
</dbReference>
<dbReference type="InterPro" id="IPR057765">
    <property type="entry name" value="MS1-like_ubiquitin"/>
</dbReference>
<dbReference type="GO" id="GO:0008270">
    <property type="term" value="F:zinc ion binding"/>
    <property type="evidence" value="ECO:0007669"/>
    <property type="project" value="UniProtKB-KW"/>
</dbReference>
<organism evidence="5 6">
    <name type="scientific">Taxus chinensis</name>
    <name type="common">Chinese yew</name>
    <name type="synonym">Taxus wallichiana var. chinensis</name>
    <dbReference type="NCBI Taxonomy" id="29808"/>
    <lineage>
        <taxon>Eukaryota</taxon>
        <taxon>Viridiplantae</taxon>
        <taxon>Streptophyta</taxon>
        <taxon>Embryophyta</taxon>
        <taxon>Tracheophyta</taxon>
        <taxon>Spermatophyta</taxon>
        <taxon>Pinopsida</taxon>
        <taxon>Pinidae</taxon>
        <taxon>Conifers II</taxon>
        <taxon>Cupressales</taxon>
        <taxon>Taxaceae</taxon>
        <taxon>Taxus</taxon>
    </lineage>
</organism>
<dbReference type="SUPFAM" id="SSF57903">
    <property type="entry name" value="FYVE/PHD zinc finger"/>
    <property type="match status" value="1"/>
</dbReference>
<dbReference type="PANTHER" id="PTHR46201">
    <property type="entry name" value="PHD FINGER PROTEIN MALE MEIOCYTE DEATH 1-RELATED"/>
    <property type="match status" value="1"/>
</dbReference>
<evidence type="ECO:0000256" key="1">
    <source>
        <dbReference type="ARBA" id="ARBA00022771"/>
    </source>
</evidence>
<dbReference type="PANTHER" id="PTHR46201:SF9">
    <property type="entry name" value="PHD FINGER PROTEIN MALE MEIOCYTE DEATH 1"/>
    <property type="match status" value="1"/>
</dbReference>
<gene>
    <name evidence="5" type="ORF">KI387_041350</name>
</gene>
<keyword evidence="6" id="KW-1185">Reference proteome</keyword>
<keyword evidence="1" id="KW-0863">Zinc-finger</keyword>
<dbReference type="OMA" id="WRMECEC"/>
<accession>A0AA38CA92</accession>
<feature type="region of interest" description="Disordered" evidence="3">
    <location>
        <begin position="42"/>
        <end position="73"/>
    </location>
</feature>
<dbReference type="AlphaFoldDB" id="A0AA38CA92"/>
<dbReference type="Proteomes" id="UP000824469">
    <property type="component" value="Unassembled WGS sequence"/>
</dbReference>
<dbReference type="Pfam" id="PF25565">
    <property type="entry name" value="Ubiquitin_At1g33420"/>
    <property type="match status" value="1"/>
</dbReference>
<protein>
    <recommendedName>
        <fullName evidence="4">PHD finger protein MALE STERILITY 1-like ubiquitin-like domain-containing protein</fullName>
    </recommendedName>
</protein>
<evidence type="ECO:0000259" key="4">
    <source>
        <dbReference type="Pfam" id="PF25565"/>
    </source>
</evidence>
<name>A0AA38CA92_TAXCH</name>
<keyword evidence="2" id="KW-0862">Zinc</keyword>
<keyword evidence="1" id="KW-0479">Metal-binding</keyword>
<comment type="caution">
    <text evidence="5">The sequence shown here is derived from an EMBL/GenBank/DDBJ whole genome shotgun (WGS) entry which is preliminary data.</text>
</comment>
<evidence type="ECO:0000256" key="2">
    <source>
        <dbReference type="ARBA" id="ARBA00022833"/>
    </source>
</evidence>